<sequence length="90" mass="9686">MVAVNKSFCILFVLFIATVGEMVQASDMATVLGSELIKRCVAGLGECGARVCDEECCKQKCSKQYGGLSPQGYCGYIGVNQLCYCNYDCS</sequence>
<evidence type="ECO:0000313" key="3">
    <source>
        <dbReference type="Proteomes" id="UP001318860"/>
    </source>
</evidence>
<dbReference type="EMBL" id="JABTTQ020000004">
    <property type="protein sequence ID" value="KAK6158175.1"/>
    <property type="molecule type" value="Genomic_DNA"/>
</dbReference>
<evidence type="ECO:0008006" key="4">
    <source>
        <dbReference type="Google" id="ProtNLM"/>
    </source>
</evidence>
<protein>
    <recommendedName>
        <fullName evidence="4">Defensin-like protein</fullName>
    </recommendedName>
</protein>
<feature type="chain" id="PRO_5047206846" description="Defensin-like protein" evidence="1">
    <location>
        <begin position="26"/>
        <end position="90"/>
    </location>
</feature>
<gene>
    <name evidence="2" type="ORF">DH2020_005489</name>
</gene>
<reference evidence="2 3" key="1">
    <citation type="journal article" date="2021" name="Comput. Struct. Biotechnol. J.">
        <title>De novo genome assembly of the potent medicinal plant Rehmannia glutinosa using nanopore technology.</title>
        <authorList>
            <person name="Ma L."/>
            <person name="Dong C."/>
            <person name="Song C."/>
            <person name="Wang X."/>
            <person name="Zheng X."/>
            <person name="Niu Y."/>
            <person name="Chen S."/>
            <person name="Feng W."/>
        </authorList>
    </citation>
    <scope>NUCLEOTIDE SEQUENCE [LARGE SCALE GENOMIC DNA]</scope>
    <source>
        <strain evidence="2">DH-2019</strain>
    </source>
</reference>
<accession>A0ABR0XG18</accession>
<comment type="caution">
    <text evidence="2">The sequence shown here is derived from an EMBL/GenBank/DDBJ whole genome shotgun (WGS) entry which is preliminary data.</text>
</comment>
<evidence type="ECO:0000313" key="2">
    <source>
        <dbReference type="EMBL" id="KAK6158175.1"/>
    </source>
</evidence>
<keyword evidence="3" id="KW-1185">Reference proteome</keyword>
<proteinExistence type="predicted"/>
<organism evidence="2 3">
    <name type="scientific">Rehmannia glutinosa</name>
    <name type="common">Chinese foxglove</name>
    <dbReference type="NCBI Taxonomy" id="99300"/>
    <lineage>
        <taxon>Eukaryota</taxon>
        <taxon>Viridiplantae</taxon>
        <taxon>Streptophyta</taxon>
        <taxon>Embryophyta</taxon>
        <taxon>Tracheophyta</taxon>
        <taxon>Spermatophyta</taxon>
        <taxon>Magnoliopsida</taxon>
        <taxon>eudicotyledons</taxon>
        <taxon>Gunneridae</taxon>
        <taxon>Pentapetalae</taxon>
        <taxon>asterids</taxon>
        <taxon>lamiids</taxon>
        <taxon>Lamiales</taxon>
        <taxon>Orobanchaceae</taxon>
        <taxon>Rehmannieae</taxon>
        <taxon>Rehmannia</taxon>
    </lineage>
</organism>
<feature type="signal peptide" evidence="1">
    <location>
        <begin position="1"/>
        <end position="25"/>
    </location>
</feature>
<evidence type="ECO:0000256" key="1">
    <source>
        <dbReference type="SAM" id="SignalP"/>
    </source>
</evidence>
<name>A0ABR0XG18_REHGL</name>
<keyword evidence="1" id="KW-0732">Signal</keyword>
<dbReference type="Proteomes" id="UP001318860">
    <property type="component" value="Unassembled WGS sequence"/>
</dbReference>